<dbReference type="Gene3D" id="1.20.1260.30">
    <property type="match status" value="1"/>
</dbReference>
<gene>
    <name evidence="3" type="ORF">SAMN04490355_101635</name>
</gene>
<keyword evidence="4" id="KW-1185">Reference proteome</keyword>
<reference evidence="4" key="1">
    <citation type="submission" date="2016-10" db="EMBL/GenBank/DDBJ databases">
        <authorList>
            <person name="Varghese N."/>
            <person name="Submissions S."/>
        </authorList>
    </citation>
    <scope>NUCLEOTIDE SEQUENCE [LARGE SCALE GENOMIC DNA]</scope>
    <source>
        <strain evidence="4">DSM 13327</strain>
    </source>
</reference>
<evidence type="ECO:0000256" key="2">
    <source>
        <dbReference type="ARBA" id="ARBA00022747"/>
    </source>
</evidence>
<evidence type="ECO:0000313" key="3">
    <source>
        <dbReference type="EMBL" id="SFL74834.1"/>
    </source>
</evidence>
<dbReference type="RefSeq" id="WP_090936369.1">
    <property type="nucleotide sequence ID" value="NZ_FOTS01000016.1"/>
</dbReference>
<dbReference type="Proteomes" id="UP000199520">
    <property type="component" value="Unassembled WGS sequence"/>
</dbReference>
<proteinExistence type="inferred from homology"/>
<keyword evidence="2" id="KW-0680">Restriction system</keyword>
<accession>A0A1I4K7W8</accession>
<organism evidence="3 4">
    <name type="scientific">Pelosinus propionicus DSM 13327</name>
    <dbReference type="NCBI Taxonomy" id="1123291"/>
    <lineage>
        <taxon>Bacteria</taxon>
        <taxon>Bacillati</taxon>
        <taxon>Bacillota</taxon>
        <taxon>Negativicutes</taxon>
        <taxon>Selenomonadales</taxon>
        <taxon>Sporomusaceae</taxon>
        <taxon>Pelosinus</taxon>
    </lineage>
</organism>
<comment type="similarity">
    <text evidence="1">Belongs to the N(4)/N(6)-methyltransferase family.</text>
</comment>
<dbReference type="InterPro" id="IPR038333">
    <property type="entry name" value="T1MK-like_N_sf"/>
</dbReference>
<dbReference type="AlphaFoldDB" id="A0A1I4K7W8"/>
<name>A0A1I4K7W8_9FIRM</name>
<sequence>MFEQLLKKLNEIFHKDAVYDSKLDCVEQTSWILFLKSLDNLNKNKQIAGHTQTTSAITKEQAAILEEIKASSQELSAVAQRLQQSIGKLELSKDVAVLYPCLQRREY</sequence>
<evidence type="ECO:0000256" key="1">
    <source>
        <dbReference type="ARBA" id="ARBA00006594"/>
    </source>
</evidence>
<dbReference type="EMBL" id="FOTS01000016">
    <property type="protein sequence ID" value="SFL74834.1"/>
    <property type="molecule type" value="Genomic_DNA"/>
</dbReference>
<protein>
    <submittedName>
        <fullName evidence="3">Uncharacterized protein</fullName>
    </submittedName>
</protein>
<dbReference type="STRING" id="1123291.SAMN04490355_101635"/>
<evidence type="ECO:0000313" key="4">
    <source>
        <dbReference type="Proteomes" id="UP000199520"/>
    </source>
</evidence>
<dbReference type="OrthoDB" id="9814572at2"/>
<dbReference type="GO" id="GO:0009307">
    <property type="term" value="P:DNA restriction-modification system"/>
    <property type="evidence" value="ECO:0007669"/>
    <property type="project" value="UniProtKB-KW"/>
</dbReference>